<dbReference type="PANTHER" id="PTHR24148:SF73">
    <property type="entry name" value="HET DOMAIN PROTEIN (AFU_ORTHOLOGUE AFUA_8G01020)"/>
    <property type="match status" value="1"/>
</dbReference>
<name>A0ABY6SDC3_PODCO</name>
<keyword evidence="3" id="KW-1185">Reference proteome</keyword>
<dbReference type="Proteomes" id="UP000280685">
    <property type="component" value="Chromosome 5"/>
</dbReference>
<sequence length="350" mass="39849">MYDQIIPLTKKNMPPPHLEYQPIDHSITQIRVLTNPILCSLTRHSLQPENDYEALSYTWGDPTRDYLISIGAASLPVTKSAHDALRHLRLEDRDRRVWIDVICINQDDNTERNHQVEYMGQIFKGKSRVLAWLGPAGPGTDEAFELIRAVSARSPMKPALDVWRAIEPLTALMNRPFWSRTWILQEAICPEKAPLIGCGNQWEDWETLAAASPLAMGEELEDVLNPKSSILGRQTLKAYTRAFEMFSGIDYLRQQSYELQHHHSGQDITNLNEVLTVSINTECSDLRDHVFAIVGMIHFDGIAAGIHPPKPDYNKHVSEVYTEMAKFSIESDKTLIILFLCTHLRTHLTT</sequence>
<proteinExistence type="predicted"/>
<dbReference type="PANTHER" id="PTHR24148">
    <property type="entry name" value="ANKYRIN REPEAT DOMAIN-CONTAINING PROTEIN 39 HOMOLOG-RELATED"/>
    <property type="match status" value="1"/>
</dbReference>
<evidence type="ECO:0000313" key="2">
    <source>
        <dbReference type="EMBL" id="VBB81415.1"/>
    </source>
</evidence>
<organism evidence="2 3">
    <name type="scientific">Podospora comata</name>
    <dbReference type="NCBI Taxonomy" id="48703"/>
    <lineage>
        <taxon>Eukaryota</taxon>
        <taxon>Fungi</taxon>
        <taxon>Dikarya</taxon>
        <taxon>Ascomycota</taxon>
        <taxon>Pezizomycotina</taxon>
        <taxon>Sordariomycetes</taxon>
        <taxon>Sordariomycetidae</taxon>
        <taxon>Sordariales</taxon>
        <taxon>Podosporaceae</taxon>
        <taxon>Podospora</taxon>
    </lineage>
</organism>
<evidence type="ECO:0000313" key="3">
    <source>
        <dbReference type="Proteomes" id="UP000280685"/>
    </source>
</evidence>
<reference evidence="2" key="1">
    <citation type="submission" date="2018-02" db="EMBL/GenBank/DDBJ databases">
        <authorList>
            <person name="Silar P."/>
        </authorList>
    </citation>
    <scope>NUCLEOTIDE SEQUENCE [LARGE SCALE GENOMIC DNA]</scope>
    <source>
        <strain evidence="2">T</strain>
    </source>
</reference>
<dbReference type="InterPro" id="IPR010730">
    <property type="entry name" value="HET"/>
</dbReference>
<feature type="domain" description="Heterokaryon incompatibility" evidence="1">
    <location>
        <begin position="52"/>
        <end position="186"/>
    </location>
</feature>
<evidence type="ECO:0000259" key="1">
    <source>
        <dbReference type="Pfam" id="PF06985"/>
    </source>
</evidence>
<dbReference type="InterPro" id="IPR052895">
    <property type="entry name" value="HetReg/Transcr_Mod"/>
</dbReference>
<dbReference type="EMBL" id="LR026968">
    <property type="protein sequence ID" value="VBB81415.1"/>
    <property type="molecule type" value="Genomic_DNA"/>
</dbReference>
<protein>
    <submittedName>
        <fullName evidence="2">HET domain protein</fullName>
    </submittedName>
</protein>
<dbReference type="Pfam" id="PF06985">
    <property type="entry name" value="HET"/>
    <property type="match status" value="1"/>
</dbReference>
<accession>A0ABY6SDC3</accession>
<gene>
    <name evidence="2" type="ORF">PODCO_511730</name>
</gene>